<feature type="transmembrane region" description="Helical" evidence="1">
    <location>
        <begin position="36"/>
        <end position="61"/>
    </location>
</feature>
<feature type="non-terminal residue" evidence="2">
    <location>
        <position position="109"/>
    </location>
</feature>
<dbReference type="GeneID" id="94423466"/>
<evidence type="ECO:0000313" key="2">
    <source>
        <dbReference type="EMBL" id="PHJ26126.1"/>
    </source>
</evidence>
<evidence type="ECO:0008006" key="4">
    <source>
        <dbReference type="Google" id="ProtNLM"/>
    </source>
</evidence>
<organism evidence="2 3">
    <name type="scientific">Cystoisospora suis</name>
    <dbReference type="NCBI Taxonomy" id="483139"/>
    <lineage>
        <taxon>Eukaryota</taxon>
        <taxon>Sar</taxon>
        <taxon>Alveolata</taxon>
        <taxon>Apicomplexa</taxon>
        <taxon>Conoidasida</taxon>
        <taxon>Coccidia</taxon>
        <taxon>Eucoccidiorida</taxon>
        <taxon>Eimeriorina</taxon>
        <taxon>Sarcocystidae</taxon>
        <taxon>Cystoisospora</taxon>
    </lineage>
</organism>
<dbReference type="RefSeq" id="XP_067927771.1">
    <property type="nucleotide sequence ID" value="XM_068060255.1"/>
</dbReference>
<gene>
    <name evidence="2" type="ORF">CSUI_000020</name>
</gene>
<keyword evidence="1" id="KW-0812">Transmembrane</keyword>
<dbReference type="VEuPathDB" id="ToxoDB:CSUI_000020"/>
<name>A0A2C6LJ50_9APIC</name>
<sequence>MTEKVFPSFSFLPDFLSLSVSLSLNPSPRKPLPFSLFFSLPSSLLSFFSSFLSSSVSLLFFSSSVLSASSPYQDTSPLPSFASSLHILHIFLKRLLLLPVLHSFFILFV</sequence>
<keyword evidence="1" id="KW-0472">Membrane</keyword>
<evidence type="ECO:0000313" key="3">
    <source>
        <dbReference type="Proteomes" id="UP000221165"/>
    </source>
</evidence>
<protein>
    <recommendedName>
        <fullName evidence="4">Transmembrane protein</fullName>
    </recommendedName>
</protein>
<dbReference type="Proteomes" id="UP000221165">
    <property type="component" value="Unassembled WGS sequence"/>
</dbReference>
<keyword evidence="3" id="KW-1185">Reference proteome</keyword>
<accession>A0A2C6LJ50</accession>
<evidence type="ECO:0000256" key="1">
    <source>
        <dbReference type="SAM" id="Phobius"/>
    </source>
</evidence>
<dbReference type="EMBL" id="MIGC01000014">
    <property type="protein sequence ID" value="PHJ26126.1"/>
    <property type="molecule type" value="Genomic_DNA"/>
</dbReference>
<proteinExistence type="predicted"/>
<dbReference type="AlphaFoldDB" id="A0A2C6LJ50"/>
<feature type="transmembrane region" description="Helical" evidence="1">
    <location>
        <begin position="81"/>
        <end position="108"/>
    </location>
</feature>
<reference evidence="2 3" key="1">
    <citation type="journal article" date="2017" name="Int. J. Parasitol.">
        <title>The genome of the protozoan parasite Cystoisospora suis and a reverse vaccinology approach to identify vaccine candidates.</title>
        <authorList>
            <person name="Palmieri N."/>
            <person name="Shrestha A."/>
            <person name="Ruttkowski B."/>
            <person name="Beck T."/>
            <person name="Vogl C."/>
            <person name="Tomley F."/>
            <person name="Blake D.P."/>
            <person name="Joachim A."/>
        </authorList>
    </citation>
    <scope>NUCLEOTIDE SEQUENCE [LARGE SCALE GENOMIC DNA]</scope>
    <source>
        <strain evidence="2 3">Wien I</strain>
    </source>
</reference>
<comment type="caution">
    <text evidence="2">The sequence shown here is derived from an EMBL/GenBank/DDBJ whole genome shotgun (WGS) entry which is preliminary data.</text>
</comment>
<keyword evidence="1" id="KW-1133">Transmembrane helix</keyword>